<evidence type="ECO:0000256" key="1">
    <source>
        <dbReference type="SAM" id="SignalP"/>
    </source>
</evidence>
<keyword evidence="4" id="KW-1185">Reference proteome</keyword>
<dbReference type="Pfam" id="PF07589">
    <property type="entry name" value="PEP-CTERM"/>
    <property type="match status" value="1"/>
</dbReference>
<keyword evidence="1" id="KW-0732">Signal</keyword>
<dbReference type="KEGG" id="nst:Nstercoris_02090"/>
<feature type="domain" description="Ice-binding protein C-terminal" evidence="2">
    <location>
        <begin position="214"/>
        <end position="236"/>
    </location>
</feature>
<protein>
    <recommendedName>
        <fullName evidence="2">Ice-binding protein C-terminal domain-containing protein</fullName>
    </recommendedName>
</protein>
<dbReference type="EMBL" id="AP019755">
    <property type="protein sequence ID" value="BBL35813.1"/>
    <property type="molecule type" value="Genomic_DNA"/>
</dbReference>
<evidence type="ECO:0000313" key="4">
    <source>
        <dbReference type="Proteomes" id="UP000316473"/>
    </source>
</evidence>
<evidence type="ECO:0000259" key="2">
    <source>
        <dbReference type="Pfam" id="PF07589"/>
    </source>
</evidence>
<dbReference type="Proteomes" id="UP000316473">
    <property type="component" value="Chromosome"/>
</dbReference>
<feature type="signal peptide" evidence="1">
    <location>
        <begin position="1"/>
        <end position="27"/>
    </location>
</feature>
<name>A0A4Y1YRV8_9PROT</name>
<dbReference type="NCBIfam" id="TIGR02595">
    <property type="entry name" value="PEP_CTERM"/>
    <property type="match status" value="1"/>
</dbReference>
<accession>A0A4Y1YRV8</accession>
<reference evidence="3 4" key="1">
    <citation type="submission" date="2019-06" db="EMBL/GenBank/DDBJ databases">
        <title>Nitrosomonas stercoris KYUHI-S whole genome shotgun sequence.</title>
        <authorList>
            <person name="Nakagawa T."/>
            <person name="Tsuchiya Y."/>
            <person name="Takahashi R."/>
        </authorList>
    </citation>
    <scope>NUCLEOTIDE SEQUENCE [LARGE SCALE GENOMIC DNA]</scope>
    <source>
        <strain evidence="3 4">KYUHI-S</strain>
    </source>
</reference>
<sequence>MNLKSGIKNLFIISGAVWGLSVAPAQADIVGAITLDITNGCFSYGATGATGCGNSDTSKLEYATGDFTFSNTLSGISNPGAYAYQAAISLSATAPINPSITFGDTRSKSFDSLADLTSDPLWGTAFGFVNAVMANPTGSFSATIPTNPAMGPYTVSWDYTADAGSDLTSATGSFAAWSGDNLNGLSSILLGQELPPVPVDFTLNVSLAAITATTVPEPATLALIGLAVLGMSMTRRHKTYSYSVAV</sequence>
<gene>
    <name evidence="3" type="ORF">Nstercoris_02090</name>
</gene>
<evidence type="ECO:0000313" key="3">
    <source>
        <dbReference type="EMBL" id="BBL35813.1"/>
    </source>
</evidence>
<proteinExistence type="predicted"/>
<feature type="chain" id="PRO_5021444285" description="Ice-binding protein C-terminal domain-containing protein" evidence="1">
    <location>
        <begin position="28"/>
        <end position="246"/>
    </location>
</feature>
<organism evidence="3 4">
    <name type="scientific">Nitrosomonas stercoris</name>
    <dbReference type="NCBI Taxonomy" id="1444684"/>
    <lineage>
        <taxon>Bacteria</taxon>
        <taxon>Pseudomonadati</taxon>
        <taxon>Pseudomonadota</taxon>
        <taxon>Betaproteobacteria</taxon>
        <taxon>Nitrosomonadales</taxon>
        <taxon>Nitrosomonadaceae</taxon>
        <taxon>Nitrosomonas</taxon>
    </lineage>
</organism>
<dbReference type="InterPro" id="IPR013424">
    <property type="entry name" value="Ice-binding_C"/>
</dbReference>
<dbReference type="AlphaFoldDB" id="A0A4Y1YRV8"/>